<feature type="domain" description="UvrD-like helicase ATP-binding" evidence="5">
    <location>
        <begin position="1"/>
        <end position="250"/>
    </location>
</feature>
<accession>X0XCU6</accession>
<evidence type="ECO:0000256" key="4">
    <source>
        <dbReference type="ARBA" id="ARBA00022840"/>
    </source>
</evidence>
<feature type="non-terminal residue" evidence="6">
    <location>
        <position position="250"/>
    </location>
</feature>
<gene>
    <name evidence="6" type="ORF">S01H1_66003</name>
</gene>
<comment type="caution">
    <text evidence="6">The sequence shown here is derived from an EMBL/GenBank/DDBJ whole genome shotgun (WGS) entry which is preliminary data.</text>
</comment>
<dbReference type="GO" id="GO:0005829">
    <property type="term" value="C:cytosol"/>
    <property type="evidence" value="ECO:0007669"/>
    <property type="project" value="TreeGrafter"/>
</dbReference>
<dbReference type="GO" id="GO:0005524">
    <property type="term" value="F:ATP binding"/>
    <property type="evidence" value="ECO:0007669"/>
    <property type="project" value="UniProtKB-KW"/>
</dbReference>
<dbReference type="Pfam" id="PF00580">
    <property type="entry name" value="UvrD-helicase"/>
    <property type="match status" value="1"/>
</dbReference>
<dbReference type="Gene3D" id="1.10.10.160">
    <property type="match status" value="1"/>
</dbReference>
<reference evidence="6" key="1">
    <citation type="journal article" date="2014" name="Front. Microbiol.">
        <title>High frequency of phylogenetically diverse reductive dehalogenase-homologous genes in deep subseafloor sedimentary metagenomes.</title>
        <authorList>
            <person name="Kawai M."/>
            <person name="Futagami T."/>
            <person name="Toyoda A."/>
            <person name="Takaki Y."/>
            <person name="Nishi S."/>
            <person name="Hori S."/>
            <person name="Arai W."/>
            <person name="Tsubouchi T."/>
            <person name="Morono Y."/>
            <person name="Uchiyama I."/>
            <person name="Ito T."/>
            <person name="Fujiyama A."/>
            <person name="Inagaki F."/>
            <person name="Takami H."/>
        </authorList>
    </citation>
    <scope>NUCLEOTIDE SEQUENCE</scope>
    <source>
        <strain evidence="6">Expedition CK06-06</strain>
    </source>
</reference>
<keyword evidence="2" id="KW-0378">Hydrolase</keyword>
<dbReference type="PANTHER" id="PTHR11070">
    <property type="entry name" value="UVRD / RECB / PCRA DNA HELICASE FAMILY MEMBER"/>
    <property type="match status" value="1"/>
</dbReference>
<feature type="non-terminal residue" evidence="6">
    <location>
        <position position="1"/>
    </location>
</feature>
<dbReference type="GO" id="GO:0016787">
    <property type="term" value="F:hydrolase activity"/>
    <property type="evidence" value="ECO:0007669"/>
    <property type="project" value="UniProtKB-KW"/>
</dbReference>
<dbReference type="SUPFAM" id="SSF52540">
    <property type="entry name" value="P-loop containing nucleoside triphosphate hydrolases"/>
    <property type="match status" value="1"/>
</dbReference>
<evidence type="ECO:0000259" key="5">
    <source>
        <dbReference type="PROSITE" id="PS51198"/>
    </source>
</evidence>
<dbReference type="EMBL" id="BARS01043617">
    <property type="protein sequence ID" value="GAG40984.1"/>
    <property type="molecule type" value="Genomic_DNA"/>
</dbReference>
<keyword evidence="1" id="KW-0547">Nucleotide-binding</keyword>
<name>X0XCU6_9ZZZZ</name>
<evidence type="ECO:0000256" key="2">
    <source>
        <dbReference type="ARBA" id="ARBA00022801"/>
    </source>
</evidence>
<dbReference type="InterPro" id="IPR013986">
    <property type="entry name" value="DExx_box_DNA_helicase_dom_sf"/>
</dbReference>
<organism evidence="6">
    <name type="scientific">marine sediment metagenome</name>
    <dbReference type="NCBI Taxonomy" id="412755"/>
    <lineage>
        <taxon>unclassified sequences</taxon>
        <taxon>metagenomes</taxon>
        <taxon>ecological metagenomes</taxon>
    </lineage>
</organism>
<evidence type="ECO:0000256" key="1">
    <source>
        <dbReference type="ARBA" id="ARBA00022741"/>
    </source>
</evidence>
<dbReference type="PANTHER" id="PTHR11070:SF3">
    <property type="entry name" value="DNA 3'-5' HELICASE"/>
    <property type="match status" value="1"/>
</dbReference>
<dbReference type="GO" id="GO:0043138">
    <property type="term" value="F:3'-5' DNA helicase activity"/>
    <property type="evidence" value="ECO:0007669"/>
    <property type="project" value="TreeGrafter"/>
</dbReference>
<dbReference type="AlphaFoldDB" id="X0XCU6"/>
<proteinExistence type="predicted"/>
<sequence>YLISQGMDPGRILLLTFTRRSAQEMLRRAASIVARGTSATGRVWGGTFHAIANRLLRSHHKAAGLRQDFTVMDQGDAEDLLNLIRHDLGLHKMEKRFPRKRTCLSIYSRCVNSSEDLEAVLQSEYPWCQEWKDELRELFKLYVTRKQERNVLDYDDLLLYWVHLLSDPNVASELSGRFDYLLIDEYQDTNKLQAAILGGMCTEHDNIMVVGDDAQSIYRFRGATVRNMLDFPKQFAGTTVLTLEQNYRSV</sequence>
<dbReference type="InterPro" id="IPR014016">
    <property type="entry name" value="UvrD-like_ATP-bd"/>
</dbReference>
<evidence type="ECO:0000256" key="3">
    <source>
        <dbReference type="ARBA" id="ARBA00022806"/>
    </source>
</evidence>
<keyword evidence="3" id="KW-0347">Helicase</keyword>
<evidence type="ECO:0000313" key="6">
    <source>
        <dbReference type="EMBL" id="GAG40984.1"/>
    </source>
</evidence>
<dbReference type="CDD" id="cd17932">
    <property type="entry name" value="DEXQc_UvrD"/>
    <property type="match status" value="1"/>
</dbReference>
<dbReference type="PROSITE" id="PS51198">
    <property type="entry name" value="UVRD_HELICASE_ATP_BIND"/>
    <property type="match status" value="1"/>
</dbReference>
<protein>
    <recommendedName>
        <fullName evidence="5">UvrD-like helicase ATP-binding domain-containing protein</fullName>
    </recommendedName>
</protein>
<dbReference type="Gene3D" id="3.40.50.300">
    <property type="entry name" value="P-loop containing nucleotide triphosphate hydrolases"/>
    <property type="match status" value="1"/>
</dbReference>
<dbReference type="GO" id="GO:0000725">
    <property type="term" value="P:recombinational repair"/>
    <property type="evidence" value="ECO:0007669"/>
    <property type="project" value="TreeGrafter"/>
</dbReference>
<keyword evidence="4" id="KW-0067">ATP-binding</keyword>
<dbReference type="GO" id="GO:0003677">
    <property type="term" value="F:DNA binding"/>
    <property type="evidence" value="ECO:0007669"/>
    <property type="project" value="InterPro"/>
</dbReference>
<dbReference type="InterPro" id="IPR000212">
    <property type="entry name" value="DNA_helicase_UvrD/REP"/>
</dbReference>
<dbReference type="InterPro" id="IPR027417">
    <property type="entry name" value="P-loop_NTPase"/>
</dbReference>